<keyword evidence="7" id="KW-0325">Glycoprotein</keyword>
<dbReference type="GO" id="GO:0000139">
    <property type="term" value="C:Golgi membrane"/>
    <property type="evidence" value="ECO:0007669"/>
    <property type="project" value="UniProtKB-SubCell"/>
</dbReference>
<proteinExistence type="predicted"/>
<dbReference type="PANTHER" id="PTHR12137:SF54">
    <property type="entry name" value="CARBOHYDRATE SULFOTRANSFERASE"/>
    <property type="match status" value="1"/>
</dbReference>
<keyword evidence="2" id="KW-0808">Transferase</keyword>
<dbReference type="InterPro" id="IPR018011">
    <property type="entry name" value="Carb_sulfotrans_8-10"/>
</dbReference>
<protein>
    <recommendedName>
        <fullName evidence="9">Sulfotransferase family protein</fullName>
    </recommendedName>
</protein>
<keyword evidence="5" id="KW-0333">Golgi apparatus</keyword>
<sequence>MDKLPYKPLGDCIFIHIPKTAGISIYESVLSLDRPFDWFYGLHHDYLNQLMKDPEKLKSIYPSIDKGKSSIKALLKESSIRTWPVHGASMLGHIHYQELIDANKLTQTYFDQAFKFAFVRNPYDRLVSLYKYHRIQKQFDLDFDTFVHILYQEFDAGRVPPVGLYNIQPFPDTSPLHHLMVYGNQYNPMVDWLPKNYRDTVLICYLETFEQDIDKLLSMIGFQGKRNTVPKKNKAKYEDPFMEFYTKKETIERVNHMYKKDFEAFGYDLIN</sequence>
<name>A0A6C0AGY6_9ZZZZ</name>
<dbReference type="InterPro" id="IPR005331">
    <property type="entry name" value="Sulfotransferase"/>
</dbReference>
<evidence type="ECO:0000256" key="2">
    <source>
        <dbReference type="ARBA" id="ARBA00022679"/>
    </source>
</evidence>
<dbReference type="InterPro" id="IPR027417">
    <property type="entry name" value="P-loop_NTPase"/>
</dbReference>
<evidence type="ECO:0000256" key="1">
    <source>
        <dbReference type="ARBA" id="ARBA00004323"/>
    </source>
</evidence>
<dbReference type="Gene3D" id="3.40.50.300">
    <property type="entry name" value="P-loop containing nucleotide triphosphate hydrolases"/>
    <property type="match status" value="1"/>
</dbReference>
<dbReference type="PANTHER" id="PTHR12137">
    <property type="entry name" value="CARBOHYDRATE SULFOTRANSFERASE"/>
    <property type="match status" value="1"/>
</dbReference>
<dbReference type="Pfam" id="PF03567">
    <property type="entry name" value="Sulfotransfer_2"/>
    <property type="match status" value="1"/>
</dbReference>
<evidence type="ECO:0000256" key="4">
    <source>
        <dbReference type="ARBA" id="ARBA00022989"/>
    </source>
</evidence>
<keyword evidence="4" id="KW-1133">Transmembrane helix</keyword>
<dbReference type="AlphaFoldDB" id="A0A6C0AGY6"/>
<evidence type="ECO:0000256" key="7">
    <source>
        <dbReference type="ARBA" id="ARBA00023180"/>
    </source>
</evidence>
<dbReference type="GO" id="GO:0008146">
    <property type="term" value="F:sulfotransferase activity"/>
    <property type="evidence" value="ECO:0007669"/>
    <property type="project" value="InterPro"/>
</dbReference>
<evidence type="ECO:0000313" key="8">
    <source>
        <dbReference type="EMBL" id="QHS79038.1"/>
    </source>
</evidence>
<reference evidence="8" key="1">
    <citation type="journal article" date="2020" name="Nature">
        <title>Giant virus diversity and host interactions through global metagenomics.</title>
        <authorList>
            <person name="Schulz F."/>
            <person name="Roux S."/>
            <person name="Paez-Espino D."/>
            <person name="Jungbluth S."/>
            <person name="Walsh D.A."/>
            <person name="Denef V.J."/>
            <person name="McMahon K.D."/>
            <person name="Konstantinidis K.T."/>
            <person name="Eloe-Fadrosh E.A."/>
            <person name="Kyrpides N.C."/>
            <person name="Woyke T."/>
        </authorList>
    </citation>
    <scope>NUCLEOTIDE SEQUENCE</scope>
    <source>
        <strain evidence="8">GVMAG-S-1035118-87</strain>
    </source>
</reference>
<dbReference type="SUPFAM" id="SSF52540">
    <property type="entry name" value="P-loop containing nucleoside triphosphate hydrolases"/>
    <property type="match status" value="1"/>
</dbReference>
<organism evidence="8">
    <name type="scientific">viral metagenome</name>
    <dbReference type="NCBI Taxonomy" id="1070528"/>
    <lineage>
        <taxon>unclassified sequences</taxon>
        <taxon>metagenomes</taxon>
        <taxon>organismal metagenomes</taxon>
    </lineage>
</organism>
<keyword evidence="6" id="KW-0472">Membrane</keyword>
<dbReference type="GO" id="GO:0016051">
    <property type="term" value="P:carbohydrate biosynthetic process"/>
    <property type="evidence" value="ECO:0007669"/>
    <property type="project" value="InterPro"/>
</dbReference>
<evidence type="ECO:0000256" key="6">
    <source>
        <dbReference type="ARBA" id="ARBA00023136"/>
    </source>
</evidence>
<accession>A0A6C0AGY6</accession>
<evidence type="ECO:0000256" key="3">
    <source>
        <dbReference type="ARBA" id="ARBA00022692"/>
    </source>
</evidence>
<evidence type="ECO:0008006" key="9">
    <source>
        <dbReference type="Google" id="ProtNLM"/>
    </source>
</evidence>
<dbReference type="EMBL" id="MN740625">
    <property type="protein sequence ID" value="QHS79038.1"/>
    <property type="molecule type" value="Genomic_DNA"/>
</dbReference>
<evidence type="ECO:0000256" key="5">
    <source>
        <dbReference type="ARBA" id="ARBA00023034"/>
    </source>
</evidence>
<keyword evidence="3" id="KW-0812">Transmembrane</keyword>
<comment type="subcellular location">
    <subcellularLocation>
        <location evidence="1">Golgi apparatus membrane</location>
        <topology evidence="1">Single-pass type II membrane protein</topology>
    </subcellularLocation>
</comment>